<evidence type="ECO:0000256" key="1">
    <source>
        <dbReference type="ARBA" id="ARBA00005647"/>
    </source>
</evidence>
<reference evidence="7" key="2">
    <citation type="submission" date="2025-08" db="UniProtKB">
        <authorList>
            <consortium name="Ensembl"/>
        </authorList>
    </citation>
    <scope>IDENTIFICATION</scope>
</reference>
<dbReference type="Pfam" id="PF01246">
    <property type="entry name" value="Ribosomal_L24e"/>
    <property type="match status" value="1"/>
</dbReference>
<evidence type="ECO:0000259" key="6">
    <source>
        <dbReference type="Pfam" id="PF01246"/>
    </source>
</evidence>
<dbReference type="InterPro" id="IPR000988">
    <property type="entry name" value="Ribosomal_eL24-rel_N"/>
</dbReference>
<dbReference type="GO" id="GO:0002181">
    <property type="term" value="P:cytoplasmic translation"/>
    <property type="evidence" value="ECO:0007669"/>
    <property type="project" value="TreeGrafter"/>
</dbReference>
<keyword evidence="2" id="KW-0689">Ribosomal protein</keyword>
<dbReference type="GO" id="GO:0003729">
    <property type="term" value="F:mRNA binding"/>
    <property type="evidence" value="ECO:0007669"/>
    <property type="project" value="TreeGrafter"/>
</dbReference>
<dbReference type="GO" id="GO:0003735">
    <property type="term" value="F:structural constituent of ribosome"/>
    <property type="evidence" value="ECO:0007669"/>
    <property type="project" value="InterPro"/>
</dbReference>
<feature type="domain" description="Large ribosomal subunit protein eL24-related N-terminal" evidence="6">
    <location>
        <begin position="4"/>
        <end position="46"/>
    </location>
</feature>
<dbReference type="EMBL" id="LWLT01000029">
    <property type="status" value="NOT_ANNOTATED_CDS"/>
    <property type="molecule type" value="Genomic_DNA"/>
</dbReference>
<dbReference type="PANTHER" id="PTHR10792">
    <property type="entry name" value="60S RIBOSOMAL PROTEIN L24"/>
    <property type="match status" value="1"/>
</dbReference>
<dbReference type="PANTHER" id="PTHR10792:SF1">
    <property type="entry name" value="RIBOSOMAL PROTEIN L24"/>
    <property type="match status" value="1"/>
</dbReference>
<dbReference type="GO" id="GO:0022625">
    <property type="term" value="C:cytosolic large ribosomal subunit"/>
    <property type="evidence" value="ECO:0007669"/>
    <property type="project" value="TreeGrafter"/>
</dbReference>
<protein>
    <recommendedName>
        <fullName evidence="4">Large ribosomal subunit protein eL24</fullName>
    </recommendedName>
    <alternativeName>
        <fullName evidence="5">60S ribosomal protein L24</fullName>
    </alternativeName>
</protein>
<evidence type="ECO:0000256" key="2">
    <source>
        <dbReference type="ARBA" id="ARBA00022980"/>
    </source>
</evidence>
<evidence type="ECO:0000256" key="5">
    <source>
        <dbReference type="ARBA" id="ARBA00041213"/>
    </source>
</evidence>
<dbReference type="OMA" id="KRTCCAL"/>
<evidence type="ECO:0000256" key="4">
    <source>
        <dbReference type="ARBA" id="ARBA00040612"/>
    </source>
</evidence>
<keyword evidence="8" id="KW-1185">Reference proteome</keyword>
<sequence>YAWTDGKVFQFLDAKCELAFLSKRSPHQINWTVLFRSKHRKGQSEEIQKKRTCCALKFQRAETGASLADVMAKRKSEPELRKRWLLQRLPRRQPLSRRLGSL</sequence>
<evidence type="ECO:0000313" key="8">
    <source>
        <dbReference type="Proteomes" id="UP000291000"/>
    </source>
</evidence>
<dbReference type="InterPro" id="IPR038630">
    <property type="entry name" value="L24e/L24_sf"/>
</dbReference>
<keyword evidence="3" id="KW-0687">Ribonucleoprotein</keyword>
<organism evidence="7 8">
    <name type="scientific">Capra hircus</name>
    <name type="common">Goat</name>
    <dbReference type="NCBI Taxonomy" id="9925"/>
    <lineage>
        <taxon>Eukaryota</taxon>
        <taxon>Metazoa</taxon>
        <taxon>Chordata</taxon>
        <taxon>Craniata</taxon>
        <taxon>Vertebrata</taxon>
        <taxon>Euteleostomi</taxon>
        <taxon>Mammalia</taxon>
        <taxon>Eutheria</taxon>
        <taxon>Laurasiatheria</taxon>
        <taxon>Artiodactyla</taxon>
        <taxon>Ruminantia</taxon>
        <taxon>Pecora</taxon>
        <taxon>Bovidae</taxon>
        <taxon>Caprinae</taxon>
        <taxon>Capra</taxon>
    </lineage>
</organism>
<dbReference type="InterPro" id="IPR056366">
    <property type="entry name" value="Ribosomal_eL24"/>
</dbReference>
<name>A0A452F5V5_CAPHI</name>
<dbReference type="Proteomes" id="UP000291000">
    <property type="component" value="Chromosome 27"/>
</dbReference>
<evidence type="ECO:0000256" key="3">
    <source>
        <dbReference type="ARBA" id="ARBA00023274"/>
    </source>
</evidence>
<dbReference type="Ensembl" id="ENSCHIT00000027341.1">
    <property type="protein sequence ID" value="ENSCHIP00000019526.1"/>
    <property type="gene ID" value="ENSCHIG00000018508.1"/>
</dbReference>
<dbReference type="Gene3D" id="6.10.250.1270">
    <property type="match status" value="1"/>
</dbReference>
<dbReference type="STRING" id="9925.ENSCHIP00000019526"/>
<comment type="similarity">
    <text evidence="1">Belongs to the eukaryotic ribosomal protein eL24 family.</text>
</comment>
<dbReference type="AlphaFoldDB" id="A0A452F5V5"/>
<reference evidence="7" key="3">
    <citation type="submission" date="2025-09" db="UniProtKB">
        <authorList>
            <consortium name="Ensembl"/>
        </authorList>
    </citation>
    <scope>IDENTIFICATION</scope>
</reference>
<dbReference type="GeneTree" id="ENSGT00950000183105"/>
<dbReference type="SUPFAM" id="SSF57716">
    <property type="entry name" value="Glucocorticoid receptor-like (DNA-binding domain)"/>
    <property type="match status" value="1"/>
</dbReference>
<evidence type="ECO:0000313" key="7">
    <source>
        <dbReference type="Ensembl" id="ENSCHIP00000019526.1"/>
    </source>
</evidence>
<reference evidence="7 8" key="1">
    <citation type="submission" date="2016-04" db="EMBL/GenBank/DDBJ databases">
        <title>Polished mammalian reference genomes with single-molecule sequencing and chromosome conformation capture applied to the Capra hircus genome.</title>
        <authorList>
            <person name="Bickhart D.M."/>
            <person name="Koren S."/>
            <person name="Rosen B."/>
            <person name="Hastie A."/>
            <person name="Liachko I."/>
            <person name="Sullivan S.T."/>
            <person name="Burton J."/>
            <person name="Sayre B.L."/>
            <person name="Huson H.J."/>
            <person name="Lee J."/>
            <person name="Lam E."/>
            <person name="Kelley C.M."/>
            <person name="Hutchison J.L."/>
            <person name="Zhou Y."/>
            <person name="Sun J."/>
            <person name="Crisa A."/>
            <person name="Schwartz J.C."/>
            <person name="Hammond J.A."/>
            <person name="Schroeder S.G."/>
            <person name="Liu G.E."/>
            <person name="Dunham M."/>
            <person name="Shendure J."/>
            <person name="Sonstegard T.S."/>
            <person name="Phillippy A.M."/>
            <person name="Van Tassell C.P."/>
            <person name="Smith T.P."/>
        </authorList>
    </citation>
    <scope>NUCLEOTIDE SEQUENCE [LARGE SCALE GENOMIC DNA]</scope>
</reference>
<accession>A0A452F5V5</accession>
<dbReference type="Bgee" id="ENSCHIG00000018508">
    <property type="expression patterns" value="Expressed in thymus and 3 other cell types or tissues"/>
</dbReference>
<proteinExistence type="inferred from homology"/>
<dbReference type="Gene3D" id="2.30.170.20">
    <property type="entry name" value="Ribosomal protein L24e"/>
    <property type="match status" value="1"/>
</dbReference>